<evidence type="ECO:0000256" key="2">
    <source>
        <dbReference type="ARBA" id="ARBA00023125"/>
    </source>
</evidence>
<keyword evidence="4" id="KW-0539">Nucleus</keyword>
<feature type="compositionally biased region" description="Polar residues" evidence="6">
    <location>
        <begin position="1610"/>
        <end position="1620"/>
    </location>
</feature>
<keyword evidence="3" id="KW-0804">Transcription</keyword>
<feature type="region of interest" description="Disordered" evidence="6">
    <location>
        <begin position="1112"/>
        <end position="1143"/>
    </location>
</feature>
<dbReference type="EMBL" id="PQIB02000002">
    <property type="protein sequence ID" value="RLN35154.1"/>
    <property type="molecule type" value="Genomic_DNA"/>
</dbReference>
<evidence type="ECO:0000256" key="5">
    <source>
        <dbReference type="SAM" id="Coils"/>
    </source>
</evidence>
<keyword evidence="9" id="KW-1185">Reference proteome</keyword>
<feature type="region of interest" description="Disordered" evidence="6">
    <location>
        <begin position="2161"/>
        <end position="2184"/>
    </location>
</feature>
<dbReference type="InterPro" id="IPR044694">
    <property type="entry name" value="NUP214"/>
</dbReference>
<dbReference type="InterPro" id="IPR025756">
    <property type="entry name" value="Myb_CC_LHEQLE"/>
</dbReference>
<feature type="region of interest" description="Disordered" evidence="6">
    <location>
        <begin position="675"/>
        <end position="766"/>
    </location>
</feature>
<accession>A0A3L6TA70</accession>
<feature type="region of interest" description="Disordered" evidence="6">
    <location>
        <begin position="1554"/>
        <end position="1644"/>
    </location>
</feature>
<feature type="compositionally biased region" description="Low complexity" evidence="6">
    <location>
        <begin position="1621"/>
        <end position="1644"/>
    </location>
</feature>
<feature type="coiled-coil region" evidence="5">
    <location>
        <begin position="891"/>
        <end position="918"/>
    </location>
</feature>
<feature type="region of interest" description="Disordered" evidence="6">
    <location>
        <begin position="596"/>
        <end position="653"/>
    </location>
</feature>
<name>A0A3L6TA70_PANMI</name>
<feature type="region of interest" description="Disordered" evidence="6">
    <location>
        <begin position="1260"/>
        <end position="1310"/>
    </location>
</feature>
<feature type="compositionally biased region" description="Polar residues" evidence="6">
    <location>
        <begin position="596"/>
        <end position="609"/>
    </location>
</feature>
<proteinExistence type="predicted"/>
<evidence type="ECO:0000313" key="9">
    <source>
        <dbReference type="Proteomes" id="UP000275267"/>
    </source>
</evidence>
<reference evidence="9" key="1">
    <citation type="journal article" date="2019" name="Nat. Commun.">
        <title>The genome of broomcorn millet.</title>
        <authorList>
            <person name="Zou C."/>
            <person name="Miki D."/>
            <person name="Li D."/>
            <person name="Tang Q."/>
            <person name="Xiao L."/>
            <person name="Rajput S."/>
            <person name="Deng P."/>
            <person name="Jia W."/>
            <person name="Huang R."/>
            <person name="Zhang M."/>
            <person name="Sun Y."/>
            <person name="Hu J."/>
            <person name="Fu X."/>
            <person name="Schnable P.S."/>
            <person name="Li F."/>
            <person name="Zhang H."/>
            <person name="Feng B."/>
            <person name="Zhu X."/>
            <person name="Liu R."/>
            <person name="Schnable J.C."/>
            <person name="Zhu J.-K."/>
            <person name="Zhang H."/>
        </authorList>
    </citation>
    <scope>NUCLEOTIDE SEQUENCE [LARGE SCALE GENOMIC DNA]</scope>
</reference>
<dbReference type="PANTHER" id="PTHR34418">
    <property type="entry name" value="NUCLEAR PORE COMPLEX PROTEIN NUP214 ISOFORM X1"/>
    <property type="match status" value="1"/>
</dbReference>
<dbReference type="GO" id="GO:0017056">
    <property type="term" value="F:structural constituent of nuclear pore"/>
    <property type="evidence" value="ECO:0007669"/>
    <property type="project" value="InterPro"/>
</dbReference>
<feature type="domain" description="HTH myb-type" evidence="7">
    <location>
        <begin position="1901"/>
        <end position="1961"/>
    </location>
</feature>
<dbReference type="GO" id="GO:0006405">
    <property type="term" value="P:RNA export from nucleus"/>
    <property type="evidence" value="ECO:0007669"/>
    <property type="project" value="InterPro"/>
</dbReference>
<keyword evidence="2" id="KW-0238">DNA-binding</keyword>
<dbReference type="InterPro" id="IPR009057">
    <property type="entry name" value="Homeodomain-like_sf"/>
</dbReference>
<dbReference type="STRING" id="4540.A0A3L6TA70"/>
<feature type="region of interest" description="Disordered" evidence="6">
    <location>
        <begin position="1317"/>
        <end position="1336"/>
    </location>
</feature>
<dbReference type="InterPro" id="IPR017930">
    <property type="entry name" value="Myb_dom"/>
</dbReference>
<feature type="region of interest" description="Disordered" evidence="6">
    <location>
        <begin position="521"/>
        <end position="562"/>
    </location>
</feature>
<evidence type="ECO:0000256" key="6">
    <source>
        <dbReference type="SAM" id="MobiDB-lite"/>
    </source>
</evidence>
<feature type="compositionally biased region" description="Polar residues" evidence="6">
    <location>
        <begin position="733"/>
        <end position="748"/>
    </location>
</feature>
<dbReference type="Proteomes" id="UP000275267">
    <property type="component" value="Unassembled WGS sequence"/>
</dbReference>
<feature type="region of interest" description="Disordered" evidence="6">
    <location>
        <begin position="1362"/>
        <end position="1409"/>
    </location>
</feature>
<feature type="compositionally biased region" description="Polar residues" evidence="6">
    <location>
        <begin position="1442"/>
        <end position="1471"/>
    </location>
</feature>
<gene>
    <name evidence="8" type="ORF">C2845_PM03G16650</name>
</gene>
<dbReference type="Gene3D" id="1.10.10.60">
    <property type="entry name" value="Homeodomain-like"/>
    <property type="match status" value="1"/>
</dbReference>
<evidence type="ECO:0000256" key="3">
    <source>
        <dbReference type="ARBA" id="ARBA00023163"/>
    </source>
</evidence>
<evidence type="ECO:0000313" key="8">
    <source>
        <dbReference type="EMBL" id="RLN35154.1"/>
    </source>
</evidence>
<comment type="caution">
    <text evidence="8">The sequence shown here is derived from an EMBL/GenBank/DDBJ whole genome shotgun (WGS) entry which is preliminary data.</text>
</comment>
<protein>
    <recommendedName>
        <fullName evidence="7">HTH myb-type domain-containing protein</fullName>
    </recommendedName>
</protein>
<feature type="region of interest" description="Disordered" evidence="6">
    <location>
        <begin position="1428"/>
        <end position="1542"/>
    </location>
</feature>
<dbReference type="PROSITE" id="PS51294">
    <property type="entry name" value="HTH_MYB"/>
    <property type="match status" value="1"/>
</dbReference>
<feature type="compositionally biased region" description="Polar residues" evidence="6">
    <location>
        <begin position="1517"/>
        <end position="1542"/>
    </location>
</feature>
<dbReference type="InterPro" id="IPR006447">
    <property type="entry name" value="Myb_dom_plants"/>
</dbReference>
<dbReference type="SUPFAM" id="SSF117289">
    <property type="entry name" value="Nucleoporin domain"/>
    <property type="match status" value="1"/>
</dbReference>
<dbReference type="SUPFAM" id="SSF46689">
    <property type="entry name" value="Homeodomain-like"/>
    <property type="match status" value="1"/>
</dbReference>
<evidence type="ECO:0000256" key="1">
    <source>
        <dbReference type="ARBA" id="ARBA00023015"/>
    </source>
</evidence>
<dbReference type="InterPro" id="IPR001005">
    <property type="entry name" value="SANT/Myb"/>
</dbReference>
<feature type="compositionally biased region" description="Acidic residues" evidence="6">
    <location>
        <begin position="1481"/>
        <end position="1491"/>
    </location>
</feature>
<evidence type="ECO:0000259" key="7">
    <source>
        <dbReference type="PROSITE" id="PS51294"/>
    </source>
</evidence>
<feature type="compositionally biased region" description="Polar residues" evidence="6">
    <location>
        <begin position="620"/>
        <end position="652"/>
    </location>
</feature>
<dbReference type="Pfam" id="PF00249">
    <property type="entry name" value="Myb_DNA-binding"/>
    <property type="match status" value="1"/>
</dbReference>
<keyword evidence="5" id="KW-0175">Coiled coil</keyword>
<dbReference type="FunFam" id="1.10.10.60:FF:000002">
    <property type="entry name" value="Myb family transcription factor"/>
    <property type="match status" value="1"/>
</dbReference>
<organism evidence="8 9">
    <name type="scientific">Panicum miliaceum</name>
    <name type="common">Proso millet</name>
    <name type="synonym">Broomcorn millet</name>
    <dbReference type="NCBI Taxonomy" id="4540"/>
    <lineage>
        <taxon>Eukaryota</taxon>
        <taxon>Viridiplantae</taxon>
        <taxon>Streptophyta</taxon>
        <taxon>Embryophyta</taxon>
        <taxon>Tracheophyta</taxon>
        <taxon>Spermatophyta</taxon>
        <taxon>Magnoliopsida</taxon>
        <taxon>Liliopsida</taxon>
        <taxon>Poales</taxon>
        <taxon>Poaceae</taxon>
        <taxon>PACMAD clade</taxon>
        <taxon>Panicoideae</taxon>
        <taxon>Panicodae</taxon>
        <taxon>Paniceae</taxon>
        <taxon>Panicinae</taxon>
        <taxon>Panicum</taxon>
        <taxon>Panicum sect. Panicum</taxon>
    </lineage>
</organism>
<dbReference type="GO" id="GO:0003677">
    <property type="term" value="F:DNA binding"/>
    <property type="evidence" value="ECO:0007669"/>
    <property type="project" value="UniProtKB-KW"/>
</dbReference>
<sequence length="2200" mass="235466">MGAPRELDLSDEVEGDQDGTTDFVFRLAGDPIPLLPIDSSPLPLFDLQSPPARPLAVSDRHATVFLAHPNGFVAVRTKELIEASKEARDKGKASTRCAQDCCIADVPLPGVSLLALSHDDSVLAACTDTEIHFYSLASFLTHKACIVLFTDMISFWFISMFACLYVRESVIAFIRICNCAIQDVVPSSSCSLGRAGTVKDFKWLNHASAAYVVLSNGGLLCHGSLGEGLKDVMENVDAVDCCKEGNHIAVARENKLTILSSDFKETCCMSLLYQLWSDESDSEGNTIKVDSIGWIRDDSIVIGCVRLNEDDNEEGYLVQVIRSEENTFCESPGKPVVYTYVDFFNGMLDDVLPSGVGPNLLLGCLRRWDLVVASNRKSIDEHIALLKWPSTHDEEKTVKCLEMLEDKYSPRIDLQENGDDNVILGFGVENVSLFQKITVTVGPEQKEVAPQHILLCLTGEGKLVLYYLARISDPSDLPHTTLSTNEECGEKLISPATVSEKELTPSVTGSVSKSILTEHGAEPCSAQTGSNQQESMSVKNSSLVSKKQETTGNSLLTSSDKKPLDTKQLNVTAALATAPSLALTGNTKPAMSFSFSTVNNEGTNPTGSKAPSVLAPSFRPGSSSFGNSQSGKGGLDSTQSVGTFGGSQNSNKDGGGYSFKSSLFASSGSVPAKIGERNEAGFGNPSPQTSYPADGKVFGPPVAVSPGPLPSISPAKPSLIGSSSSGYRAGNSEPPQSLHGSPLSQQTMDKSHNSRTQAPVDYSRNSKMSTIFDSQEDVSKKFYSINEMTKELDALLAYIEKDGGFRDACITFQQRPLSMFEDGLQNLLELLQVFKNKVEDQCSKIEDLRNKMFQVSARQAYMKGIVSQSSDTQYWDIWNRQKLSPEFEVKRQNILKANQNLTNQLVELERHFNNLEMNRSSETGRLASVRRAVYSNKSRSSHTQLSSVYNALNSQLAAAEQLSECLSKQISALNIGSPNTKRGEVTKELFESIGLAHTTDATKFLGSTPKSIKRFPSANEHSKGVLGPFKSVEPETARRRRKSLDMSLASLEPQKTTVKRIAQQQRLKISSDLPFRSNKKIFDSQMAAISQEKSSGSSNSSIVESYASRLRSPSEDVKAKPSGSQQNPLFKWVKESTGPSQSLEQKQFELPGQMKSTAQSSKLAPSSPAFGYTHKGAQDSISPSNVSSFGATYTVPKSNTLTFKTTITPKSNANTEANILPSMAIAKAPQSPMSVKTLTGESGNLSTLTMKNRQDNQAMSSLGNIKGFGPSPQSKGDMFRDLSKSSFTSENSKPAVLHEKSGQLSGVSDGVQNTVKETPKVAPQPPAFSPTSVTQTNLHSIKPTVSSSATSSSSVMQASAAKTSDILSSSVQKSTPKVSSLVPGDNLSSSVPSIPTPVKDLSSGLGKNVAKPEMVTSEVTSTIISASSSVISTTESKPSLPPTTGASLPSTPVSVPKTAPTTAESVVTSTGKDVGPNNISTDEDDMEEEEPSASAELNLGALGGFGLGSQPSSSPQKSNPFGASFGTSDNKSSGTPFTLTTSPGQLFRAASLSIPSAQPAHPSQSTSSSTFSSTFSSGLTGFGQPAQLGSVQQSGFGKPAQIGAGFGQPAQIQSGFGQPTQIGSGQQSGFGQPAQIGAGQQSGFGQPAQFGAQQALGSVLGSFGQSRQLGGVGAGGFGGFASASTSGGFGSLSSSNAGFAGAAAVYNSEVTAPASKFTREGIQPMRLPYHPFALVAQQVPNLPKETKGNSMLIPLFHSLPLCSPKKASKSFIQYSGHLRFISMQSFMQFFFSMPAVKRREVSSFVRITDILRPKLEAGNAVETGIGSAQLRDIIEESERRGWQVLRHQIADHSPKGSHENKMYHQQHLHGRNQHLSSRSGLPPEKQFLLQGGGDAGLVLSTDAKPRLKWTPELHERFVEAVHQLGGPDKATPKTIMRIMGIPGLTLYHLKSHLQKYRLSKNLQAQANVGNANNVLGCRTGTDRPCEGNGSPASHLNIEPQINSHNPEIAFCKSIQSPWAMGKVQRHLQLRIEAQGKYLQSVLEKAQEALAKQSVDLDAGVLGQAAAAETQQLSELISRASATKRVQHEHLHHQHLGGVGDGSVDSCLTACEGSQRDHDMLSIGLSPAPTPRGGYPFEAARSGGNDRGGASTTCEEFLFLEEPGRRGSSDEQQELDLNINDRNTRRPRHCEKIDLNGSSWN</sequence>
<evidence type="ECO:0000256" key="4">
    <source>
        <dbReference type="ARBA" id="ARBA00023242"/>
    </source>
</evidence>
<dbReference type="Pfam" id="PF14379">
    <property type="entry name" value="Myb_CC_LHEQLE"/>
    <property type="match status" value="1"/>
</dbReference>
<feature type="region of interest" description="Disordered" evidence="6">
    <location>
        <begin position="1017"/>
        <end position="1048"/>
    </location>
</feature>
<feature type="compositionally biased region" description="Low complexity" evidence="6">
    <location>
        <begin position="1563"/>
        <end position="1583"/>
    </location>
</feature>
<keyword evidence="1" id="KW-0805">Transcription regulation</keyword>
<dbReference type="OrthoDB" id="248320at2759"/>
<dbReference type="NCBIfam" id="TIGR01557">
    <property type="entry name" value="myb_SHAQKYF"/>
    <property type="match status" value="1"/>
</dbReference>
<feature type="compositionally biased region" description="Polar residues" evidence="6">
    <location>
        <begin position="525"/>
        <end position="558"/>
    </location>
</feature>
<dbReference type="PANTHER" id="PTHR34418:SF3">
    <property type="entry name" value="NUCLEAR PORE COMPLEX PROTEIN NUP214"/>
    <property type="match status" value="1"/>
</dbReference>
<feature type="compositionally biased region" description="Polar residues" evidence="6">
    <location>
        <begin position="1365"/>
        <end position="1378"/>
    </location>
</feature>